<feature type="region of interest" description="Disordered" evidence="11">
    <location>
        <begin position="142"/>
        <end position="163"/>
    </location>
</feature>
<dbReference type="InterPro" id="IPR036286">
    <property type="entry name" value="LexA/Signal_pep-like_sf"/>
</dbReference>
<keyword evidence="10" id="KW-0472">Membrane</keyword>
<evidence type="ECO:0000259" key="12">
    <source>
        <dbReference type="Pfam" id="PF10502"/>
    </source>
</evidence>
<evidence type="ECO:0000256" key="2">
    <source>
        <dbReference type="ARBA" id="ARBA00007066"/>
    </source>
</evidence>
<name>A0A9N9DLV1_9GLOM</name>
<evidence type="ECO:0000256" key="10">
    <source>
        <dbReference type="ARBA" id="ARBA00023136"/>
    </source>
</evidence>
<evidence type="ECO:0000256" key="11">
    <source>
        <dbReference type="SAM" id="MobiDB-lite"/>
    </source>
</evidence>
<keyword evidence="7" id="KW-0378">Hydrolase</keyword>
<dbReference type="EMBL" id="CAJVPJ010003523">
    <property type="protein sequence ID" value="CAG8641154.1"/>
    <property type="molecule type" value="Genomic_DNA"/>
</dbReference>
<evidence type="ECO:0000256" key="4">
    <source>
        <dbReference type="ARBA" id="ARBA00022670"/>
    </source>
</evidence>
<dbReference type="PANTHER" id="PTHR46041:SF2">
    <property type="entry name" value="MITOCHONDRIAL INNER MEMBRANE PROTEASE SUBUNIT 2"/>
    <property type="match status" value="1"/>
</dbReference>
<reference evidence="13" key="1">
    <citation type="submission" date="2021-06" db="EMBL/GenBank/DDBJ databases">
        <authorList>
            <person name="Kallberg Y."/>
            <person name="Tangrot J."/>
            <person name="Rosling A."/>
        </authorList>
    </citation>
    <scope>NUCLEOTIDE SEQUENCE</scope>
    <source>
        <strain evidence="13">IA702</strain>
    </source>
</reference>
<feature type="domain" description="Peptidase S26" evidence="12">
    <location>
        <begin position="19"/>
        <end position="75"/>
    </location>
</feature>
<dbReference type="PRINTS" id="PR00727">
    <property type="entry name" value="LEADERPTASE"/>
</dbReference>
<keyword evidence="5" id="KW-0812">Transmembrane</keyword>
<keyword evidence="14" id="KW-1185">Reference proteome</keyword>
<dbReference type="GO" id="GO:0006465">
    <property type="term" value="P:signal peptide processing"/>
    <property type="evidence" value="ECO:0007669"/>
    <property type="project" value="InterPro"/>
</dbReference>
<keyword evidence="6" id="KW-0999">Mitochondrion inner membrane</keyword>
<dbReference type="SUPFAM" id="SSF51306">
    <property type="entry name" value="LexA/Signal peptidase"/>
    <property type="match status" value="1"/>
</dbReference>
<accession>A0A9N9DLV1</accession>
<dbReference type="OrthoDB" id="308440at2759"/>
<dbReference type="Pfam" id="PF10502">
    <property type="entry name" value="Peptidase_S26"/>
    <property type="match status" value="1"/>
</dbReference>
<sequence length="163" mass="18744">MSVRYLEKFLTIEDKTLQPTLNPDDNKLKRDVVLLNRLAALRHRYQRGDVVTLWSPTDPSKTIIKRIVAVEGDYVYPLKPHPKEIVRIPKGHCWIEGDENFHSKDSNIYGPVPLGLITAKVTHIVWPLSRLGRVPYRGRPERVLYGAGPSDEEEDDTYKPNYA</sequence>
<dbReference type="GO" id="GO:0042720">
    <property type="term" value="C:mitochondrial inner membrane peptidase complex"/>
    <property type="evidence" value="ECO:0007669"/>
    <property type="project" value="InterPro"/>
</dbReference>
<comment type="caution">
    <text evidence="13">The sequence shown here is derived from an EMBL/GenBank/DDBJ whole genome shotgun (WGS) entry which is preliminary data.</text>
</comment>
<evidence type="ECO:0000256" key="1">
    <source>
        <dbReference type="ARBA" id="ARBA00004434"/>
    </source>
</evidence>
<comment type="similarity">
    <text evidence="2">Belongs to the peptidase S26 family. IMP2 subfamily.</text>
</comment>
<evidence type="ECO:0000256" key="6">
    <source>
        <dbReference type="ARBA" id="ARBA00022792"/>
    </source>
</evidence>
<evidence type="ECO:0000313" key="13">
    <source>
        <dbReference type="EMBL" id="CAG8641154.1"/>
    </source>
</evidence>
<dbReference type="Proteomes" id="UP000789572">
    <property type="component" value="Unassembled WGS sequence"/>
</dbReference>
<dbReference type="FunFam" id="2.10.109.10:FF:000005">
    <property type="entry name" value="Mitochondrial inner membrane protease subunit"/>
    <property type="match status" value="1"/>
</dbReference>
<dbReference type="GO" id="GO:0006627">
    <property type="term" value="P:protein processing involved in protein targeting to mitochondrion"/>
    <property type="evidence" value="ECO:0007669"/>
    <property type="project" value="InterPro"/>
</dbReference>
<evidence type="ECO:0000256" key="7">
    <source>
        <dbReference type="ARBA" id="ARBA00022801"/>
    </source>
</evidence>
<dbReference type="AlphaFoldDB" id="A0A9N9DLV1"/>
<evidence type="ECO:0000256" key="5">
    <source>
        <dbReference type="ARBA" id="ARBA00022692"/>
    </source>
</evidence>
<dbReference type="CDD" id="cd06530">
    <property type="entry name" value="S26_SPase_I"/>
    <property type="match status" value="1"/>
</dbReference>
<keyword evidence="4" id="KW-0645">Protease</keyword>
<evidence type="ECO:0000256" key="9">
    <source>
        <dbReference type="ARBA" id="ARBA00023128"/>
    </source>
</evidence>
<dbReference type="InterPro" id="IPR000223">
    <property type="entry name" value="Pept_S26A_signal_pept_1"/>
</dbReference>
<gene>
    <name evidence="13" type="ORF">POCULU_LOCUS9427</name>
</gene>
<dbReference type="InterPro" id="IPR037730">
    <property type="entry name" value="IMP2"/>
</dbReference>
<organism evidence="13 14">
    <name type="scientific">Paraglomus occultum</name>
    <dbReference type="NCBI Taxonomy" id="144539"/>
    <lineage>
        <taxon>Eukaryota</taxon>
        <taxon>Fungi</taxon>
        <taxon>Fungi incertae sedis</taxon>
        <taxon>Mucoromycota</taxon>
        <taxon>Glomeromycotina</taxon>
        <taxon>Glomeromycetes</taxon>
        <taxon>Paraglomerales</taxon>
        <taxon>Paraglomeraceae</taxon>
        <taxon>Paraglomus</taxon>
    </lineage>
</organism>
<dbReference type="InterPro" id="IPR019533">
    <property type="entry name" value="Peptidase_S26"/>
</dbReference>
<comment type="subcellular location">
    <subcellularLocation>
        <location evidence="1">Mitochondrion inner membrane</location>
        <topology evidence="1">Single-pass membrane protein</topology>
    </subcellularLocation>
</comment>
<protein>
    <recommendedName>
        <fullName evidence="3">Mitochondrial inner membrane protease subunit 2</fullName>
    </recommendedName>
</protein>
<dbReference type="PANTHER" id="PTHR46041">
    <property type="entry name" value="MITOCHONDRIAL INNER MEMBRANE PROTEASE SUBUNIT 2"/>
    <property type="match status" value="1"/>
</dbReference>
<dbReference type="Gene3D" id="2.10.109.10">
    <property type="entry name" value="Umud Fragment, subunit A"/>
    <property type="match status" value="1"/>
</dbReference>
<evidence type="ECO:0000256" key="8">
    <source>
        <dbReference type="ARBA" id="ARBA00022989"/>
    </source>
</evidence>
<keyword evidence="9" id="KW-0496">Mitochondrion</keyword>
<keyword evidence="8" id="KW-1133">Transmembrane helix</keyword>
<evidence type="ECO:0000313" key="14">
    <source>
        <dbReference type="Proteomes" id="UP000789572"/>
    </source>
</evidence>
<dbReference type="GO" id="GO:0004252">
    <property type="term" value="F:serine-type endopeptidase activity"/>
    <property type="evidence" value="ECO:0007669"/>
    <property type="project" value="InterPro"/>
</dbReference>
<proteinExistence type="inferred from homology"/>
<evidence type="ECO:0000256" key="3">
    <source>
        <dbReference type="ARBA" id="ARBA00013650"/>
    </source>
</evidence>